<dbReference type="InterPro" id="IPR012338">
    <property type="entry name" value="Beta-lactam/transpept-like"/>
</dbReference>
<dbReference type="PANTHER" id="PTHR43283">
    <property type="entry name" value="BETA-LACTAMASE-RELATED"/>
    <property type="match status" value="1"/>
</dbReference>
<dbReference type="EMBL" id="MFKF01000274">
    <property type="protein sequence ID" value="OGG47112.1"/>
    <property type="molecule type" value="Genomic_DNA"/>
</dbReference>
<dbReference type="Pfam" id="PF00144">
    <property type="entry name" value="Beta-lactamase"/>
    <property type="match status" value="1"/>
</dbReference>
<organism evidence="2 3">
    <name type="scientific">Handelsmanbacteria sp. (strain RIFCSPLOWO2_12_FULL_64_10)</name>
    <dbReference type="NCBI Taxonomy" id="1817868"/>
    <lineage>
        <taxon>Bacteria</taxon>
        <taxon>Candidatus Handelsmaniibacteriota</taxon>
    </lineage>
</organism>
<evidence type="ECO:0000313" key="3">
    <source>
        <dbReference type="Proteomes" id="UP000178606"/>
    </source>
</evidence>
<name>A0A1F6CDW4_HANXR</name>
<dbReference type="InterPro" id="IPR001466">
    <property type="entry name" value="Beta-lactam-related"/>
</dbReference>
<dbReference type="SUPFAM" id="SSF56601">
    <property type="entry name" value="beta-lactamase/transpeptidase-like"/>
    <property type="match status" value="1"/>
</dbReference>
<evidence type="ECO:0000313" key="2">
    <source>
        <dbReference type="EMBL" id="OGG47112.1"/>
    </source>
</evidence>
<protein>
    <recommendedName>
        <fullName evidence="1">Beta-lactamase-related domain-containing protein</fullName>
    </recommendedName>
</protein>
<gene>
    <name evidence="2" type="ORF">A3F84_22785</name>
</gene>
<dbReference type="AlphaFoldDB" id="A0A1F6CDW4"/>
<reference evidence="2 3" key="1">
    <citation type="journal article" date="2016" name="Nat. Commun.">
        <title>Thousands of microbial genomes shed light on interconnected biogeochemical processes in an aquifer system.</title>
        <authorList>
            <person name="Anantharaman K."/>
            <person name="Brown C.T."/>
            <person name="Hug L.A."/>
            <person name="Sharon I."/>
            <person name="Castelle C.J."/>
            <person name="Probst A.J."/>
            <person name="Thomas B.C."/>
            <person name="Singh A."/>
            <person name="Wilkins M.J."/>
            <person name="Karaoz U."/>
            <person name="Brodie E.L."/>
            <person name="Williams K.H."/>
            <person name="Hubbard S.S."/>
            <person name="Banfield J.F."/>
        </authorList>
    </citation>
    <scope>NUCLEOTIDE SEQUENCE [LARGE SCALE GENOMIC DNA]</scope>
    <source>
        <strain evidence="3">RIFCSPLOWO2_12_FULL_64_10</strain>
    </source>
</reference>
<evidence type="ECO:0000259" key="1">
    <source>
        <dbReference type="Pfam" id="PF00144"/>
    </source>
</evidence>
<sequence>MIQYGTPEGAGLSQGRLDVAYGLLGRWVEEGKIPGAAIQVTRGGVWIPPRGFGRMASDAAPLPPDAIFLVASVTKPLTCLAAVMLVERGLIALDQPVNEIVPEFAGKGKEAIRVIHLLTHTSGLPDMVPANLELRRRHAGLDEFIRHVCDCDLLFRPGTSVSYQSAGIAMLGEIVRRIDGTPLPAFLDREVFGPLGMRDTSLGLKEEMRRRVAAVRLPEGQRGADWNWNTDYWLKLGVPWGGMLSTVQDITLLLRTFLNGGAFEGTRIIGTATARAMITNYTAAMPDIPEPVKLANAWGLGWHLGVLTSSGYFGDLVSPRMFGHGGATGTVVWADLDLDLTCAVFTTQPGIGRMLGLVSNAVAAAAVD</sequence>
<proteinExistence type="predicted"/>
<accession>A0A1F6CDW4</accession>
<feature type="domain" description="Beta-lactamase-related" evidence="1">
    <location>
        <begin position="28"/>
        <end position="350"/>
    </location>
</feature>
<dbReference type="InterPro" id="IPR050789">
    <property type="entry name" value="Diverse_Enzym_Activities"/>
</dbReference>
<dbReference type="Proteomes" id="UP000178606">
    <property type="component" value="Unassembled WGS sequence"/>
</dbReference>
<comment type="caution">
    <text evidence="2">The sequence shown here is derived from an EMBL/GenBank/DDBJ whole genome shotgun (WGS) entry which is preliminary data.</text>
</comment>
<dbReference type="Gene3D" id="3.40.710.10">
    <property type="entry name" value="DD-peptidase/beta-lactamase superfamily"/>
    <property type="match status" value="1"/>
</dbReference>